<feature type="transmembrane region" description="Helical" evidence="6">
    <location>
        <begin position="373"/>
        <end position="397"/>
    </location>
</feature>
<feature type="transmembrane region" description="Helical" evidence="6">
    <location>
        <begin position="418"/>
        <end position="441"/>
    </location>
</feature>
<keyword evidence="5 6" id="KW-0472">Membrane</keyword>
<gene>
    <name evidence="9" type="ORF">DF182_10000</name>
</gene>
<feature type="transmembrane region" description="Helical" evidence="6">
    <location>
        <begin position="675"/>
        <end position="697"/>
    </location>
</feature>
<dbReference type="Pfam" id="PF02687">
    <property type="entry name" value="FtsX"/>
    <property type="match status" value="2"/>
</dbReference>
<organism evidence="9 10">
    <name type="scientific">Chitinophaga flava</name>
    <dbReference type="NCBI Taxonomy" id="2259036"/>
    <lineage>
        <taxon>Bacteria</taxon>
        <taxon>Pseudomonadati</taxon>
        <taxon>Bacteroidota</taxon>
        <taxon>Chitinophagia</taxon>
        <taxon>Chitinophagales</taxon>
        <taxon>Chitinophagaceae</taxon>
        <taxon>Chitinophaga</taxon>
    </lineage>
</organism>
<keyword evidence="4 6" id="KW-1133">Transmembrane helix</keyword>
<dbReference type="PROSITE" id="PS51257">
    <property type="entry name" value="PROKAR_LIPOPROTEIN"/>
    <property type="match status" value="1"/>
</dbReference>
<evidence type="ECO:0000256" key="5">
    <source>
        <dbReference type="ARBA" id="ARBA00023136"/>
    </source>
</evidence>
<dbReference type="Proteomes" id="UP000253410">
    <property type="component" value="Unassembled WGS sequence"/>
</dbReference>
<dbReference type="PANTHER" id="PTHR30572">
    <property type="entry name" value="MEMBRANE COMPONENT OF TRANSPORTER-RELATED"/>
    <property type="match status" value="1"/>
</dbReference>
<evidence type="ECO:0000259" key="7">
    <source>
        <dbReference type="Pfam" id="PF02687"/>
    </source>
</evidence>
<sequence length="796" mass="88428">MLNSHFRIAIRNLWKHKAFSVINIAGLALGMACSLLILLWVQDEKKVDAFHANGPRLYSVYEKMFHEGLIDAGYATPGLLAEELKRSMPEVEKASGMGWSSTNSFAAGDKILKEEGRAAGTDFFEMFSYPLVEGSVQEALSAPENIAISRRMAVAFFGSAAKAIHQTIRYDNHRDFTISAVFEDLPANVSQRFDFLLNWEAMKQENDWITDWGNNGPETIIMLRPGADVAKLEQKITNFLQDYNRHSAAFHSELGLQRYDERYLHGRFENGQISGGRITYIKLFSLVAVFILLIACINFMNLTTARSSKRLKEIGVRKVLGAVRGQLVRQFIGEAVLTAVCAAFLAVLVVLLVMPGFNTLTGKQMSLPIHLPLFWGALALLTLFTGIISGSYPALFLSGFSPIKVLKGTLSQKAGSSWFRKGLVTFQFVLSIILIISTILISRQISYIQDSNLGYDRVNLVYIPIDGELSNQKDVFRQEALNTPGVVAVTRMLGNPTSLDSRTSGIDWEGRNPTTKSYFTHSTVGYDYISTMHLQMAQGRDFSREFATDSVGYIVNETAAKKIGYKDPVGKPLTFWGKRGHIIGVVKDFNYQSLHNTIEPLVLRLDNSNASGVFGTFQAGTFLVRIQPGKARQVLAGLEQLCRKLNPRFPFSYQFADEEYTRLYKSEQVTGRLSVIFAVLAIFISCLGLLGLSVFTAEQRAKEISIRKVMGASAASLFGLLSSGFLSLVAIAFLIAAPIAWWAMHVWLQQFAYKTGISWWIFVLSGMIAVLIALGTISFQAIKTININLVKSLRGE</sequence>
<protein>
    <recommendedName>
        <fullName evidence="11">ABC transporter permease</fullName>
    </recommendedName>
</protein>
<dbReference type="InterPro" id="IPR025857">
    <property type="entry name" value="MacB_PCD"/>
</dbReference>
<name>A0A365Y4R8_9BACT</name>
<comment type="subcellular location">
    <subcellularLocation>
        <location evidence="1">Cell membrane</location>
        <topology evidence="1">Multi-pass membrane protein</topology>
    </subcellularLocation>
</comment>
<comment type="caution">
    <text evidence="9">The sequence shown here is derived from an EMBL/GenBank/DDBJ whole genome shotgun (WGS) entry which is preliminary data.</text>
</comment>
<keyword evidence="10" id="KW-1185">Reference proteome</keyword>
<keyword evidence="3 6" id="KW-0812">Transmembrane</keyword>
<keyword evidence="2" id="KW-1003">Cell membrane</keyword>
<proteinExistence type="predicted"/>
<evidence type="ECO:0000256" key="3">
    <source>
        <dbReference type="ARBA" id="ARBA00022692"/>
    </source>
</evidence>
<evidence type="ECO:0008006" key="11">
    <source>
        <dbReference type="Google" id="ProtNLM"/>
    </source>
</evidence>
<evidence type="ECO:0000259" key="8">
    <source>
        <dbReference type="Pfam" id="PF12704"/>
    </source>
</evidence>
<dbReference type="Pfam" id="PF12704">
    <property type="entry name" value="MacB_PCD"/>
    <property type="match status" value="2"/>
</dbReference>
<dbReference type="GO" id="GO:0005886">
    <property type="term" value="C:plasma membrane"/>
    <property type="evidence" value="ECO:0007669"/>
    <property type="project" value="UniProtKB-SubCell"/>
</dbReference>
<accession>A0A365Y4R8</accession>
<dbReference type="AlphaFoldDB" id="A0A365Y4R8"/>
<dbReference type="InterPro" id="IPR003838">
    <property type="entry name" value="ABC3_permease_C"/>
</dbReference>
<evidence type="ECO:0000256" key="4">
    <source>
        <dbReference type="ARBA" id="ARBA00022989"/>
    </source>
</evidence>
<evidence type="ECO:0000313" key="10">
    <source>
        <dbReference type="Proteomes" id="UP000253410"/>
    </source>
</evidence>
<dbReference type="OrthoDB" id="5933722at2"/>
<evidence type="ECO:0000256" key="6">
    <source>
        <dbReference type="SAM" id="Phobius"/>
    </source>
</evidence>
<dbReference type="InterPro" id="IPR050250">
    <property type="entry name" value="Macrolide_Exporter_MacB"/>
</dbReference>
<evidence type="ECO:0000256" key="2">
    <source>
        <dbReference type="ARBA" id="ARBA00022475"/>
    </source>
</evidence>
<feature type="transmembrane region" description="Helical" evidence="6">
    <location>
        <begin position="21"/>
        <end position="41"/>
    </location>
</feature>
<dbReference type="PANTHER" id="PTHR30572:SF18">
    <property type="entry name" value="ABC-TYPE MACROLIDE FAMILY EXPORT SYSTEM PERMEASE COMPONENT 2"/>
    <property type="match status" value="1"/>
</dbReference>
<feature type="transmembrane region" description="Helical" evidence="6">
    <location>
        <begin position="283"/>
        <end position="302"/>
    </location>
</feature>
<feature type="domain" description="ABC3 transporter permease C-terminal" evidence="7">
    <location>
        <begin position="676"/>
        <end position="788"/>
    </location>
</feature>
<evidence type="ECO:0000256" key="1">
    <source>
        <dbReference type="ARBA" id="ARBA00004651"/>
    </source>
</evidence>
<dbReference type="RefSeq" id="WP_113615481.1">
    <property type="nucleotide sequence ID" value="NZ_QFFJ01000001.1"/>
</dbReference>
<reference evidence="9 10" key="1">
    <citation type="submission" date="2018-05" db="EMBL/GenBank/DDBJ databases">
        <title>Chitinophaga sp. K3CV102501T nov., isolated from isolated from a monsoon evergreen broad-leaved forest soil.</title>
        <authorList>
            <person name="Lv Y."/>
        </authorList>
    </citation>
    <scope>NUCLEOTIDE SEQUENCE [LARGE SCALE GENOMIC DNA]</scope>
    <source>
        <strain evidence="9 10">GDMCC 1.1325</strain>
    </source>
</reference>
<evidence type="ECO:0000313" key="9">
    <source>
        <dbReference type="EMBL" id="RBL92885.1"/>
    </source>
</evidence>
<feature type="domain" description="MacB-like periplasmic core" evidence="8">
    <location>
        <begin position="20"/>
        <end position="238"/>
    </location>
</feature>
<feature type="transmembrane region" description="Helical" evidence="6">
    <location>
        <begin position="709"/>
        <end position="737"/>
    </location>
</feature>
<dbReference type="GO" id="GO:0022857">
    <property type="term" value="F:transmembrane transporter activity"/>
    <property type="evidence" value="ECO:0007669"/>
    <property type="project" value="TreeGrafter"/>
</dbReference>
<feature type="domain" description="MacB-like periplasmic core" evidence="8">
    <location>
        <begin position="430"/>
        <end position="631"/>
    </location>
</feature>
<dbReference type="EMBL" id="QFFJ01000001">
    <property type="protein sequence ID" value="RBL92885.1"/>
    <property type="molecule type" value="Genomic_DNA"/>
</dbReference>
<feature type="transmembrane region" description="Helical" evidence="6">
    <location>
        <begin position="331"/>
        <end position="353"/>
    </location>
</feature>
<feature type="transmembrane region" description="Helical" evidence="6">
    <location>
        <begin position="757"/>
        <end position="782"/>
    </location>
</feature>
<feature type="domain" description="ABC3 transporter permease C-terminal" evidence="7">
    <location>
        <begin position="286"/>
        <end position="391"/>
    </location>
</feature>